<dbReference type="InterPro" id="IPR025977">
    <property type="entry name" value="Cnd3_C"/>
</dbReference>
<reference evidence="11" key="1">
    <citation type="submission" date="2011-07" db="EMBL/GenBank/DDBJ databases">
        <authorList>
            <consortium name="Caenorhabditis brenneri Sequencing and Analysis Consortium"/>
            <person name="Wilson R.K."/>
        </authorList>
    </citation>
    <scope>NUCLEOTIDE SEQUENCE [LARGE SCALE GENOMIC DNA]</scope>
    <source>
        <strain evidence="11">PB2801</strain>
    </source>
</reference>
<dbReference type="Gene3D" id="1.25.10.10">
    <property type="entry name" value="Leucine-rich Repeat Variant"/>
    <property type="match status" value="1"/>
</dbReference>
<dbReference type="GO" id="GO:0000793">
    <property type="term" value="C:condensed chromosome"/>
    <property type="evidence" value="ECO:0007669"/>
    <property type="project" value="TreeGrafter"/>
</dbReference>
<evidence type="ECO:0000313" key="10">
    <source>
        <dbReference type="EMBL" id="EGT53788.1"/>
    </source>
</evidence>
<evidence type="ECO:0000256" key="1">
    <source>
        <dbReference type="ARBA" id="ARBA00004286"/>
    </source>
</evidence>
<dbReference type="GO" id="GO:0005737">
    <property type="term" value="C:cytoplasm"/>
    <property type="evidence" value="ECO:0007669"/>
    <property type="project" value="TreeGrafter"/>
</dbReference>
<accession>G0PFH2</accession>
<feature type="region of interest" description="Disordered" evidence="8">
    <location>
        <begin position="1121"/>
        <end position="1300"/>
    </location>
</feature>
<feature type="compositionally biased region" description="Acidic residues" evidence="8">
    <location>
        <begin position="96"/>
        <end position="112"/>
    </location>
</feature>
<evidence type="ECO:0000256" key="3">
    <source>
        <dbReference type="ARBA" id="ARBA00022454"/>
    </source>
</evidence>
<evidence type="ECO:0000256" key="7">
    <source>
        <dbReference type="ARBA" id="ARBA00023306"/>
    </source>
</evidence>
<evidence type="ECO:0000256" key="8">
    <source>
        <dbReference type="SAM" id="MobiDB-lite"/>
    </source>
</evidence>
<feature type="compositionally biased region" description="Low complexity" evidence="8">
    <location>
        <begin position="1127"/>
        <end position="1152"/>
    </location>
</feature>
<keyword evidence="7" id="KW-0131">Cell cycle</keyword>
<evidence type="ECO:0000256" key="6">
    <source>
        <dbReference type="ARBA" id="ARBA00023067"/>
    </source>
</evidence>
<organism evidence="11">
    <name type="scientific">Caenorhabditis brenneri</name>
    <name type="common">Nematode worm</name>
    <dbReference type="NCBI Taxonomy" id="135651"/>
    <lineage>
        <taxon>Eukaryota</taxon>
        <taxon>Metazoa</taxon>
        <taxon>Ecdysozoa</taxon>
        <taxon>Nematoda</taxon>
        <taxon>Chromadorea</taxon>
        <taxon>Rhabditida</taxon>
        <taxon>Rhabditina</taxon>
        <taxon>Rhabditomorpha</taxon>
        <taxon>Rhabditoidea</taxon>
        <taxon>Rhabditidae</taxon>
        <taxon>Peloderinae</taxon>
        <taxon>Caenorhabditis</taxon>
    </lineage>
</organism>
<evidence type="ECO:0000313" key="11">
    <source>
        <dbReference type="Proteomes" id="UP000008068"/>
    </source>
</evidence>
<dbReference type="Proteomes" id="UP000008068">
    <property type="component" value="Unassembled WGS sequence"/>
</dbReference>
<dbReference type="PANTHER" id="PTHR14418:SF5">
    <property type="entry name" value="CONDENSIN COMPLEX SUBUNIT 3"/>
    <property type="match status" value="1"/>
</dbReference>
<comment type="subcellular location">
    <subcellularLocation>
        <location evidence="1">Chromosome</location>
    </subcellularLocation>
</comment>
<dbReference type="PANTHER" id="PTHR14418">
    <property type="entry name" value="CONDENSIN COMPLEX SUBUNIT 3-RELATED"/>
    <property type="match status" value="1"/>
</dbReference>
<dbReference type="STRING" id="135651.G0PFH2"/>
<dbReference type="InterPro" id="IPR011989">
    <property type="entry name" value="ARM-like"/>
</dbReference>
<dbReference type="GO" id="GO:0007076">
    <property type="term" value="P:mitotic chromosome condensation"/>
    <property type="evidence" value="ECO:0007669"/>
    <property type="project" value="InterPro"/>
</dbReference>
<feature type="compositionally biased region" description="Low complexity" evidence="8">
    <location>
        <begin position="1282"/>
        <end position="1292"/>
    </location>
</feature>
<gene>
    <name evidence="10" type="ORF">CAEBREN_30844</name>
</gene>
<feature type="region of interest" description="Disordered" evidence="8">
    <location>
        <begin position="1"/>
        <end position="112"/>
    </location>
</feature>
<feature type="compositionally biased region" description="Basic and acidic residues" evidence="8">
    <location>
        <begin position="16"/>
        <end position="40"/>
    </location>
</feature>
<dbReference type="InterPro" id="IPR027165">
    <property type="entry name" value="CND3"/>
</dbReference>
<dbReference type="Pfam" id="PF12719">
    <property type="entry name" value="Cnd3"/>
    <property type="match status" value="1"/>
</dbReference>
<dbReference type="HOGENOM" id="CLU_264026_0_0_1"/>
<dbReference type="eggNOG" id="ENOG502T1ZK">
    <property type="taxonomic scope" value="Eukaryota"/>
</dbReference>
<evidence type="ECO:0000256" key="4">
    <source>
        <dbReference type="ARBA" id="ARBA00022618"/>
    </source>
</evidence>
<comment type="similarity">
    <text evidence="2">Belongs to the CND3 (condensin subunit 3) family.</text>
</comment>
<sequence length="1300" mass="149106">MPPKSRQRGPQIPAKETARAAAAREAREAEAAREAEERRAPGRRAPRPANDIPPEHRQEIQFDDDEEMDTDAPVMVEEENYVQREDYLNNAASSDSSDDEPMDIGEYEDGGDEDDVEVVENEDLTIHPGTIDYSNLFLEDRVEIMNLGNGKNERGLLNATKQIKFGIVSPFRTVFQARENFRVEIQKGIQRLKKAFETSNFMRRKKYDMTRYFFNELDARLSMMMEETTVHDSRLRVIKMIAVMTLELYSEGKGDDFVPFILNFIEAWSDCPDVAGRINATCFITLLFESGIQKYENKRAPLDTFCGWSNEISARLYLMLQRAVHDKDSAARIPAIKGLGKLQGIPIPSNWPSDARANSPKDLVFRSCRDTDPECRVTAITTLNVTDEETMLIRDLTYFDSDTKVRVAALSRLGRMKPSKNVKTKLEVLELAFKDHLLALRDAARGVLKEWVKLLSDRWHKNRAGEEAAAREGRRRERDLDVEALDDNEGEGRANRMKGYYLSGQALCLLWISDMAETKEAHETVNRILRHLLDVLRSMYMINNEPVASFASEVIADLRDDLVEGCVPVITKSTISSIMDHSELTETHDLLTNRAQVFYWRTMLDVLADHSHNEADRFTAIARFLSPMRTMVDQMERILIALKNGETTQYGDQYTQDIEKHYILEMSLVDNIIATLRHCQVEQAGQLAYKQLLISMIMNPFYQKKIYNSLAQELALFYKDDPEALFSLFTAKMADIDRRFRGEQFPVLEGSVLIGEAKVRNEWRKIIEENPKKTLKTVGREHIEFYQVLVLNAFLKTGILKEFGEEYNQRYTPMFRKQFQSSSVDARVVGVECMFIVGTFNMSWVEDEVRNSFGRVLKEEEEVSIAMLQGLTELYITNEKGMFKVSNQLTKNLDYHHLLTGIIMGQQEKSINFVFHAVQAMARILLNRTPGESKAECEKWESSVTTMMFRASWSIRDLNTSRIRSIIVVFLKFFCSMNIRNQEMLIKGYGRFFQLWDQHSPKLLQEGDTSADLVARFKRSAATYVALTRHSNLPPALQARHRPAHLKLVNDILEMIGQDAAKADEYSYALPYIDWKVFSKEEQNAFYLNMSDHLDVLEDDRGARVTELKRAYRRLAKLLGYDDDEQQNQNGDEMPSQASTSSRPSTSRPGPSRAKRNTSNRSNEARGGKRTKEKRLEPVVEEEPEEIRDDDEDSDDDRLQEMEDIPSTSSRGVPKIRNRCPRGVEELLNEKPPPLRATTSSSYSSRRNPRPPPPEDPMDLLNSPTRVKKGPSRPTTGSRRAPTPNRSTPLRTSSRRLNKD</sequence>
<dbReference type="InterPro" id="IPR016024">
    <property type="entry name" value="ARM-type_fold"/>
</dbReference>
<keyword evidence="11" id="KW-1185">Reference proteome</keyword>
<name>G0PFH2_CAEBE</name>
<keyword evidence="5" id="KW-0498">Mitosis</keyword>
<evidence type="ECO:0000256" key="2">
    <source>
        <dbReference type="ARBA" id="ARBA00006533"/>
    </source>
</evidence>
<dbReference type="OrthoDB" id="5874409at2759"/>
<dbReference type="GO" id="GO:0000796">
    <property type="term" value="C:condensin complex"/>
    <property type="evidence" value="ECO:0007669"/>
    <property type="project" value="InterPro"/>
</dbReference>
<keyword evidence="4" id="KW-0132">Cell division</keyword>
<dbReference type="FunCoup" id="G0PFH2">
    <property type="interactions" value="561"/>
</dbReference>
<dbReference type="InParanoid" id="G0PFH2"/>
<dbReference type="SUPFAM" id="SSF48371">
    <property type="entry name" value="ARM repeat"/>
    <property type="match status" value="1"/>
</dbReference>
<feature type="compositionally biased region" description="Acidic residues" evidence="8">
    <location>
        <begin position="61"/>
        <end position="80"/>
    </location>
</feature>
<keyword evidence="6" id="KW-0226">DNA condensation</keyword>
<proteinExistence type="inferred from homology"/>
<dbReference type="GO" id="GO:0051301">
    <property type="term" value="P:cell division"/>
    <property type="evidence" value="ECO:0007669"/>
    <property type="project" value="UniProtKB-KW"/>
</dbReference>
<evidence type="ECO:0000259" key="9">
    <source>
        <dbReference type="Pfam" id="PF12719"/>
    </source>
</evidence>
<feature type="compositionally biased region" description="Acidic residues" evidence="8">
    <location>
        <begin position="1179"/>
        <end position="1204"/>
    </location>
</feature>
<keyword evidence="3" id="KW-0158">Chromosome</keyword>
<protein>
    <recommendedName>
        <fullName evidence="9">Nuclear condensin complex subunit 3 C-terminal domain-containing protein</fullName>
    </recommendedName>
</protein>
<evidence type="ECO:0000256" key="5">
    <source>
        <dbReference type="ARBA" id="ARBA00022776"/>
    </source>
</evidence>
<feature type="domain" description="Nuclear condensin complex subunit 3 C-terminal" evidence="9">
    <location>
        <begin position="820"/>
        <end position="1063"/>
    </location>
</feature>
<dbReference type="EMBL" id="GL380364">
    <property type="protein sequence ID" value="EGT53788.1"/>
    <property type="molecule type" value="Genomic_DNA"/>
</dbReference>